<feature type="domain" description="DUF4806" evidence="1">
    <location>
        <begin position="249"/>
        <end position="317"/>
    </location>
</feature>
<dbReference type="EMBL" id="WJBH02000001">
    <property type="protein sequence ID" value="KAI9565236.1"/>
    <property type="molecule type" value="Genomic_DNA"/>
</dbReference>
<dbReference type="PANTHER" id="PTHR34153:SF2">
    <property type="entry name" value="SI:CH211-262H13.3-RELATED"/>
    <property type="match status" value="1"/>
</dbReference>
<gene>
    <name evidence="2" type="ORF">GHT06_009019</name>
</gene>
<accession>A0AAD5L2C0</accession>
<protein>
    <recommendedName>
        <fullName evidence="1">DUF4806 domain-containing protein</fullName>
    </recommendedName>
</protein>
<evidence type="ECO:0000313" key="3">
    <source>
        <dbReference type="Proteomes" id="UP000820818"/>
    </source>
</evidence>
<proteinExistence type="predicted"/>
<sequence length="318" mass="35539">MVTTRPKIAFAINQVARFSQNPGPIHWDGVKRILSYLDRTTNYGLRFFCGGPNSGTLVAYSDSDYVDESETRKLTNCQLNKRHSSTFIGGYSLNSRTQTSLIGRVDAVEGESQWIDDVQRGGTTMILKRSGNEDYFVNHEIRSSNGCFKWYESVSNRSVGAIIKFCSNSNFYPTAGPSPLHHYPTSGPSSVHHYSIAVPTLVQDYSTAGSSSVQSYPTVDPSSLIHHKQLKNQARPSIYHSTITEIQGLPLQNMAELERYEILLRDEEIRRQLVGMISSIGGKGFKDAIERALAAVASDKVLRDVNWPGRKRKDKQKN</sequence>
<dbReference type="Proteomes" id="UP000820818">
    <property type="component" value="Linkage Group LG1"/>
</dbReference>
<dbReference type="PANTHER" id="PTHR34153">
    <property type="entry name" value="SI:CH211-262H13.3-RELATED-RELATED"/>
    <property type="match status" value="1"/>
</dbReference>
<reference evidence="2 3" key="1">
    <citation type="submission" date="2022-05" db="EMBL/GenBank/DDBJ databases">
        <title>A multi-omics perspective on studying reproductive biology in Daphnia sinensis.</title>
        <authorList>
            <person name="Jia J."/>
        </authorList>
    </citation>
    <scope>NUCLEOTIDE SEQUENCE [LARGE SCALE GENOMIC DNA]</scope>
    <source>
        <strain evidence="2 3">WSL</strain>
    </source>
</reference>
<evidence type="ECO:0000313" key="2">
    <source>
        <dbReference type="EMBL" id="KAI9565236.1"/>
    </source>
</evidence>
<keyword evidence="3" id="KW-1185">Reference proteome</keyword>
<comment type="caution">
    <text evidence="2">The sequence shown here is derived from an EMBL/GenBank/DDBJ whole genome shotgun (WGS) entry which is preliminary data.</text>
</comment>
<dbReference type="AlphaFoldDB" id="A0AAD5L2C0"/>
<organism evidence="2 3">
    <name type="scientific">Daphnia sinensis</name>
    <dbReference type="NCBI Taxonomy" id="1820382"/>
    <lineage>
        <taxon>Eukaryota</taxon>
        <taxon>Metazoa</taxon>
        <taxon>Ecdysozoa</taxon>
        <taxon>Arthropoda</taxon>
        <taxon>Crustacea</taxon>
        <taxon>Branchiopoda</taxon>
        <taxon>Diplostraca</taxon>
        <taxon>Cladocera</taxon>
        <taxon>Anomopoda</taxon>
        <taxon>Daphniidae</taxon>
        <taxon>Daphnia</taxon>
        <taxon>Daphnia similis group</taxon>
    </lineage>
</organism>
<dbReference type="Pfam" id="PF16064">
    <property type="entry name" value="DUF4806"/>
    <property type="match status" value="1"/>
</dbReference>
<dbReference type="InterPro" id="IPR032071">
    <property type="entry name" value="DUF4806"/>
</dbReference>
<evidence type="ECO:0000259" key="1">
    <source>
        <dbReference type="Pfam" id="PF16064"/>
    </source>
</evidence>
<name>A0AAD5L2C0_9CRUS</name>